<feature type="transmembrane region" description="Helical" evidence="6">
    <location>
        <begin position="304"/>
        <end position="323"/>
    </location>
</feature>
<keyword evidence="5 6" id="KW-0472">Membrane</keyword>
<dbReference type="EMBL" id="AP022829">
    <property type="protein sequence ID" value="BCA89071.1"/>
    <property type="molecule type" value="Genomic_DNA"/>
</dbReference>
<dbReference type="InterPro" id="IPR050833">
    <property type="entry name" value="Poly_Biosynth_Transport"/>
</dbReference>
<keyword evidence="4 6" id="KW-1133">Transmembrane helix</keyword>
<feature type="transmembrane region" description="Helical" evidence="6">
    <location>
        <begin position="256"/>
        <end position="277"/>
    </location>
</feature>
<accession>A0A6F8SMF2</accession>
<feature type="transmembrane region" description="Helical" evidence="6">
    <location>
        <begin position="335"/>
        <end position="361"/>
    </location>
</feature>
<evidence type="ECO:0000313" key="8">
    <source>
        <dbReference type="Proteomes" id="UP000501727"/>
    </source>
</evidence>
<evidence type="ECO:0000256" key="6">
    <source>
        <dbReference type="SAM" id="Phobius"/>
    </source>
</evidence>
<evidence type="ECO:0000256" key="3">
    <source>
        <dbReference type="ARBA" id="ARBA00022692"/>
    </source>
</evidence>
<dbReference type="GO" id="GO:0005886">
    <property type="term" value="C:plasma membrane"/>
    <property type="evidence" value="ECO:0007669"/>
    <property type="project" value="UniProtKB-SubCell"/>
</dbReference>
<dbReference type="PANTHER" id="PTHR30250">
    <property type="entry name" value="PST FAMILY PREDICTED COLANIC ACID TRANSPORTER"/>
    <property type="match status" value="1"/>
</dbReference>
<feature type="transmembrane region" description="Helical" evidence="6">
    <location>
        <begin position="219"/>
        <end position="236"/>
    </location>
</feature>
<proteinExistence type="predicted"/>
<feature type="transmembrane region" description="Helical" evidence="6">
    <location>
        <begin position="45"/>
        <end position="66"/>
    </location>
</feature>
<dbReference type="InterPro" id="IPR002797">
    <property type="entry name" value="Polysacc_synth"/>
</dbReference>
<dbReference type="KEGG" id="ahat:ADCFC_16900"/>
<dbReference type="PANTHER" id="PTHR30250:SF11">
    <property type="entry name" value="O-ANTIGEN TRANSPORTER-RELATED"/>
    <property type="match status" value="1"/>
</dbReference>
<dbReference type="Pfam" id="PF01943">
    <property type="entry name" value="Polysacc_synt"/>
    <property type="match status" value="1"/>
</dbReference>
<feature type="transmembrane region" description="Helical" evidence="6">
    <location>
        <begin position="87"/>
        <end position="110"/>
    </location>
</feature>
<reference evidence="8" key="1">
    <citation type="journal article" date="2020" name="Microbiol. Resour. Announc.">
        <title>Complete Genome Sequence of Adlercreutzia sp. Strain 8CFCBH1, a Potent Producer of Equol, Isolated from Healthy Japanese Feces.</title>
        <authorList>
            <person name="Ogata Y."/>
            <person name="Sakamoto M."/>
            <person name="Ohkuma M."/>
            <person name="Hattori M."/>
            <person name="Suda W."/>
        </authorList>
    </citation>
    <scope>NUCLEOTIDE SEQUENCE [LARGE SCALE GENOMIC DNA]</scope>
    <source>
        <strain evidence="8">8CFCBH1</strain>
    </source>
</reference>
<name>A0A6F8SMF2_9ACTN</name>
<evidence type="ECO:0000313" key="7">
    <source>
        <dbReference type="EMBL" id="BCA89071.1"/>
    </source>
</evidence>
<evidence type="ECO:0000256" key="4">
    <source>
        <dbReference type="ARBA" id="ARBA00022989"/>
    </source>
</evidence>
<keyword evidence="2" id="KW-1003">Cell membrane</keyword>
<keyword evidence="3 6" id="KW-0812">Transmembrane</keyword>
<feature type="transmembrane region" description="Helical" evidence="6">
    <location>
        <begin position="368"/>
        <end position="386"/>
    </location>
</feature>
<reference evidence="8" key="2">
    <citation type="submission" date="2020-03" db="EMBL/GenBank/DDBJ databases">
        <title>Complete Genome Sequence of Adlercreutzia sp. strain 8CFCBH1 Producing Equol, Isolated from Healthy Japanese Feces.</title>
        <authorList>
            <person name="Ogata Y."/>
            <person name="Sakamoto M."/>
            <person name="Ohkuma M."/>
            <person name="Hattori M."/>
            <person name="Suda W."/>
        </authorList>
    </citation>
    <scope>NUCLEOTIDE SEQUENCE [LARGE SCALE GENOMIC DNA]</scope>
    <source>
        <strain evidence="8">8CFCBH1</strain>
    </source>
</reference>
<feature type="transmembrane region" description="Helical" evidence="6">
    <location>
        <begin position="392"/>
        <end position="415"/>
    </location>
</feature>
<comment type="subcellular location">
    <subcellularLocation>
        <location evidence="1">Cell membrane</location>
        <topology evidence="1">Multi-pass membrane protein</topology>
    </subcellularLocation>
</comment>
<feature type="transmembrane region" description="Helical" evidence="6">
    <location>
        <begin position="182"/>
        <end position="199"/>
    </location>
</feature>
<evidence type="ECO:0000256" key="2">
    <source>
        <dbReference type="ARBA" id="ARBA00022475"/>
    </source>
</evidence>
<dbReference type="AlphaFoldDB" id="A0A6F8SMF2"/>
<dbReference type="RefSeq" id="WP_173113676.1">
    <property type="nucleotide sequence ID" value="NZ_AP022829.1"/>
</dbReference>
<sequence length="432" mass="47277">MGLVKKIVGKLPRDFSIVTIFSLGSKLIQAVLTVVVIRVLTVEDYASYTMFLTLSGTILGVAGQSFSLAYVRYNTEKISLDPRAADTVFLISHAVNCASCALAGAVVAIGGEGFGYAPYLLLLAVLYGFILGAIQIDIAFLQSRERYAAAGVVENCKQGAILLLVIGAVVAFGATVDSILLAYLLSGVLCLAISMGYFWQPIRTGSLRFVLDRSEARNFIAVSFWLILYSAVMQTFNQVDVSMLTAFRMTEQVAEYGVALKYYNIILVLLPSIKTVLRVRMSKAEMTTSVVRQREFALRWMRKATVPFLIGVGLLCVGAQFLFPILNGVVYDRAIFVFDILCVSAFFAYVLAPSVSLVMSLGRYREQFLLALLALAVNTAGNWLLIPGWGAVGVAISTTVSQFILNASMTFLVFWHARKADVATEDERERLD</sequence>
<dbReference type="Proteomes" id="UP000501727">
    <property type="component" value="Chromosome"/>
</dbReference>
<keyword evidence="8" id="KW-1185">Reference proteome</keyword>
<feature type="transmembrane region" description="Helical" evidence="6">
    <location>
        <begin position="159"/>
        <end position="176"/>
    </location>
</feature>
<evidence type="ECO:0000256" key="5">
    <source>
        <dbReference type="ARBA" id="ARBA00023136"/>
    </source>
</evidence>
<evidence type="ECO:0000256" key="1">
    <source>
        <dbReference type="ARBA" id="ARBA00004651"/>
    </source>
</evidence>
<gene>
    <name evidence="7" type="ORF">ADCFC_15680</name>
</gene>
<feature type="transmembrane region" description="Helical" evidence="6">
    <location>
        <begin position="116"/>
        <end position="138"/>
    </location>
</feature>
<feature type="transmembrane region" description="Helical" evidence="6">
    <location>
        <begin position="15"/>
        <end position="39"/>
    </location>
</feature>
<organism evidence="7 8">
    <name type="scientific">Adlercreutzia hattorii</name>
    <dbReference type="NCBI Taxonomy" id="2707299"/>
    <lineage>
        <taxon>Bacteria</taxon>
        <taxon>Bacillati</taxon>
        <taxon>Actinomycetota</taxon>
        <taxon>Coriobacteriia</taxon>
        <taxon>Eggerthellales</taxon>
        <taxon>Eggerthellaceae</taxon>
        <taxon>Adlercreutzia</taxon>
    </lineage>
</organism>
<protein>
    <submittedName>
        <fullName evidence="7">Uncharacterized protein</fullName>
    </submittedName>
</protein>